<keyword evidence="2" id="KW-1003">Cell membrane</keyword>
<feature type="transmembrane region" description="Helical" evidence="7">
    <location>
        <begin position="252"/>
        <end position="275"/>
    </location>
</feature>
<name>A0ABT6VER6_9GAMM</name>
<feature type="transmembrane region" description="Helical" evidence="7">
    <location>
        <begin position="173"/>
        <end position="198"/>
    </location>
</feature>
<dbReference type="PANTHER" id="PTHR33362">
    <property type="entry name" value="SIALIC ACID TRAP TRANSPORTER PERMEASE PROTEIN SIAT-RELATED"/>
    <property type="match status" value="1"/>
</dbReference>
<feature type="transmembrane region" description="Helical" evidence="7">
    <location>
        <begin position="12"/>
        <end position="37"/>
    </location>
</feature>
<comment type="caution">
    <text evidence="9">The sequence shown here is derived from an EMBL/GenBank/DDBJ whole genome shotgun (WGS) entry which is preliminary data.</text>
</comment>
<evidence type="ECO:0000313" key="10">
    <source>
        <dbReference type="Proteomes" id="UP001244242"/>
    </source>
</evidence>
<evidence type="ECO:0000313" key="9">
    <source>
        <dbReference type="EMBL" id="MDI5932474.1"/>
    </source>
</evidence>
<accession>A0ABT6VER6</accession>
<evidence type="ECO:0000256" key="1">
    <source>
        <dbReference type="ARBA" id="ARBA00004429"/>
    </source>
</evidence>
<sequence>MSLFPLYMFPLLFTMLLIGVPVAFAMLATATIFGYMVFDQALIHQFIEKISDVASNYVLAAVTLFVFMGCMLERAGIAKRLFEAMHLWTRRVPGGLALGTILMCIVFAASTGVIGATEVVVGLLAVPAMMKYKYDNGLMAGTICAGGSLGTMIPPSVVVVIMGPLADVSVGDLLVGMIFPGLILGGMYIAYILARCIIQPSAGPMIRAGEEPEVSLGEKLRITAIALVPPLLMVFAVLGSIMLGLASPTEAAALGAGGSVLLTILYGQFSLGVVYQALLKTLRITAMIMTILLAGSMLTGIFIGSGGVMLTQELVDASNLGPWGLLAVVLLLAFIAGSFLDWISVVLIMIPMFTPIMVGLGFNPVWFCILFLIVIQTSYLTPPMAPAIFYLRGITPPSVTTVQMYKGVLPFIALQVVTLGLVMYFPNLVLWLPEQLLGF</sequence>
<evidence type="ECO:0000256" key="6">
    <source>
        <dbReference type="ARBA" id="ARBA00023136"/>
    </source>
</evidence>
<reference evidence="9 10" key="1">
    <citation type="submission" date="2023-04" db="EMBL/GenBank/DDBJ databases">
        <title>Halomonas strains isolated from rhizosphere soil.</title>
        <authorList>
            <person name="Xu L."/>
            <person name="Sun J.-Q."/>
        </authorList>
    </citation>
    <scope>NUCLEOTIDE SEQUENCE [LARGE SCALE GENOMIC DNA]</scope>
    <source>
        <strain evidence="9 10">LN1S58</strain>
    </source>
</reference>
<organism evidence="9 10">
    <name type="scientific">Halomonas kalidii</name>
    <dbReference type="NCBI Taxonomy" id="3043293"/>
    <lineage>
        <taxon>Bacteria</taxon>
        <taxon>Pseudomonadati</taxon>
        <taxon>Pseudomonadota</taxon>
        <taxon>Gammaproteobacteria</taxon>
        <taxon>Oceanospirillales</taxon>
        <taxon>Halomonadaceae</taxon>
        <taxon>Halomonas</taxon>
    </lineage>
</organism>
<keyword evidence="4 7" id="KW-0812">Transmembrane</keyword>
<dbReference type="PANTHER" id="PTHR33362:SF7">
    <property type="entry name" value="SLL1103 PROTEIN"/>
    <property type="match status" value="1"/>
</dbReference>
<comment type="subunit">
    <text evidence="7">The complex comprises the extracytoplasmic solute receptor protein and the two transmembrane proteins.</text>
</comment>
<feature type="transmembrane region" description="Helical" evidence="7">
    <location>
        <begin position="282"/>
        <end position="303"/>
    </location>
</feature>
<feature type="transmembrane region" description="Helical" evidence="7">
    <location>
        <begin position="138"/>
        <end position="161"/>
    </location>
</feature>
<keyword evidence="3 7" id="KW-0997">Cell inner membrane</keyword>
<dbReference type="InterPro" id="IPR010656">
    <property type="entry name" value="DctM"/>
</dbReference>
<feature type="transmembrane region" description="Helical" evidence="7">
    <location>
        <begin position="365"/>
        <end position="391"/>
    </location>
</feature>
<keyword evidence="7" id="KW-0813">Transport</keyword>
<feature type="transmembrane region" description="Helical" evidence="7">
    <location>
        <begin position="323"/>
        <end position="353"/>
    </location>
</feature>
<gene>
    <name evidence="9" type="ORF">QLQ84_01595</name>
</gene>
<evidence type="ECO:0000256" key="5">
    <source>
        <dbReference type="ARBA" id="ARBA00022989"/>
    </source>
</evidence>
<feature type="transmembrane region" description="Helical" evidence="7">
    <location>
        <begin position="411"/>
        <end position="432"/>
    </location>
</feature>
<dbReference type="Proteomes" id="UP001244242">
    <property type="component" value="Unassembled WGS sequence"/>
</dbReference>
<proteinExistence type="inferred from homology"/>
<evidence type="ECO:0000256" key="7">
    <source>
        <dbReference type="RuleBase" id="RU369079"/>
    </source>
</evidence>
<keyword evidence="10" id="KW-1185">Reference proteome</keyword>
<comment type="similarity">
    <text evidence="7">Belongs to the TRAP transporter large permease family.</text>
</comment>
<protein>
    <recommendedName>
        <fullName evidence="7">TRAP transporter large permease protein</fullName>
    </recommendedName>
</protein>
<keyword evidence="6 7" id="KW-0472">Membrane</keyword>
<feature type="transmembrane region" description="Helical" evidence="7">
    <location>
        <begin position="57"/>
        <end position="77"/>
    </location>
</feature>
<evidence type="ECO:0000259" key="8">
    <source>
        <dbReference type="Pfam" id="PF06808"/>
    </source>
</evidence>
<keyword evidence="5 7" id="KW-1133">Transmembrane helix</keyword>
<comment type="subcellular location">
    <subcellularLocation>
        <location evidence="1 7">Cell inner membrane</location>
        <topology evidence="1 7">Multi-pass membrane protein</topology>
    </subcellularLocation>
</comment>
<dbReference type="InterPro" id="IPR004681">
    <property type="entry name" value="TRAP_DctM"/>
</dbReference>
<dbReference type="NCBIfam" id="TIGR00786">
    <property type="entry name" value="dctM"/>
    <property type="match status" value="1"/>
</dbReference>
<evidence type="ECO:0000256" key="2">
    <source>
        <dbReference type="ARBA" id="ARBA00022475"/>
    </source>
</evidence>
<dbReference type="EMBL" id="JASCQO010000008">
    <property type="protein sequence ID" value="MDI5932474.1"/>
    <property type="molecule type" value="Genomic_DNA"/>
</dbReference>
<dbReference type="RefSeq" id="WP_282720039.1">
    <property type="nucleotide sequence ID" value="NZ_JASCQO010000008.1"/>
</dbReference>
<comment type="function">
    <text evidence="7">Part of the tripartite ATP-independent periplasmic (TRAP) transport system.</text>
</comment>
<dbReference type="Pfam" id="PF06808">
    <property type="entry name" value="DctM"/>
    <property type="match status" value="1"/>
</dbReference>
<feature type="transmembrane region" description="Helical" evidence="7">
    <location>
        <begin position="224"/>
        <end position="246"/>
    </location>
</feature>
<evidence type="ECO:0000256" key="4">
    <source>
        <dbReference type="ARBA" id="ARBA00022692"/>
    </source>
</evidence>
<evidence type="ECO:0000256" key="3">
    <source>
        <dbReference type="ARBA" id="ARBA00022519"/>
    </source>
</evidence>
<feature type="domain" description="TRAP C4-dicarboxylate transport system permease DctM subunit" evidence="8">
    <location>
        <begin position="11"/>
        <end position="428"/>
    </location>
</feature>
<feature type="transmembrane region" description="Helical" evidence="7">
    <location>
        <begin position="97"/>
        <end position="126"/>
    </location>
</feature>